<feature type="signal peptide" evidence="1">
    <location>
        <begin position="1"/>
        <end position="21"/>
    </location>
</feature>
<protein>
    <recommendedName>
        <fullName evidence="4">PsbP C-terminal domain-containing protein</fullName>
    </recommendedName>
</protein>
<evidence type="ECO:0008006" key="4">
    <source>
        <dbReference type="Google" id="ProtNLM"/>
    </source>
</evidence>
<dbReference type="RefSeq" id="WP_026746043.1">
    <property type="nucleotide sequence ID" value="NZ_AP019823.1"/>
</dbReference>
<keyword evidence="3" id="KW-1185">Reference proteome</keyword>
<dbReference type="AlphaFoldDB" id="A0A510JHX5"/>
<organism evidence="2 3">
    <name type="scientific">Leptotrichia hofstadii</name>
    <dbReference type="NCBI Taxonomy" id="157688"/>
    <lineage>
        <taxon>Bacteria</taxon>
        <taxon>Fusobacteriati</taxon>
        <taxon>Fusobacteriota</taxon>
        <taxon>Fusobacteriia</taxon>
        <taxon>Fusobacteriales</taxon>
        <taxon>Leptotrichiaceae</taxon>
        <taxon>Leptotrichia</taxon>
    </lineage>
</organism>
<reference evidence="2 3" key="1">
    <citation type="submission" date="2019-07" db="EMBL/GenBank/DDBJ databases">
        <title>Complete Genome Sequence of Leptotrichia hofstadii Strain JCM16775.</title>
        <authorList>
            <person name="Watanabe S."/>
            <person name="Cui L."/>
        </authorList>
    </citation>
    <scope>NUCLEOTIDE SEQUENCE [LARGE SCALE GENOMIC DNA]</scope>
    <source>
        <strain evidence="2 3">JCM16775</strain>
    </source>
</reference>
<sequence length="164" mass="18100">MKSLRKIILSLFIVISVFTFAKEDSSSSIRFGSPASGYITVPANWYEFNDPNTSATAKQVTIDSANIITLDIVSTNGKATAKRAAEVIVQKYLNLGTSEDNIFQGSVSLNGYDGEQVAIEYEDGSVLIMYFIEANGNIYYIAQEGEKEHQKQLAGVIKTWSPRR</sequence>
<keyword evidence="1" id="KW-0732">Signal</keyword>
<dbReference type="OrthoDB" id="82084at2"/>
<proteinExistence type="predicted"/>
<accession>A0A510JHX5</accession>
<dbReference type="Proteomes" id="UP000321892">
    <property type="component" value="Chromosome"/>
</dbReference>
<dbReference type="EMBL" id="AP019823">
    <property type="protein sequence ID" value="BBM38912.1"/>
    <property type="molecule type" value="Genomic_DNA"/>
</dbReference>
<evidence type="ECO:0000313" key="3">
    <source>
        <dbReference type="Proteomes" id="UP000321892"/>
    </source>
</evidence>
<dbReference type="KEGG" id="lhf:JCM16775_1622"/>
<name>A0A510JHX5_9FUSO</name>
<evidence type="ECO:0000313" key="2">
    <source>
        <dbReference type="EMBL" id="BBM38912.1"/>
    </source>
</evidence>
<evidence type="ECO:0000256" key="1">
    <source>
        <dbReference type="SAM" id="SignalP"/>
    </source>
</evidence>
<gene>
    <name evidence="2" type="ORF">JCM16775_1622</name>
</gene>
<feature type="chain" id="PRO_5021971722" description="PsbP C-terminal domain-containing protein" evidence="1">
    <location>
        <begin position="22"/>
        <end position="164"/>
    </location>
</feature>